<dbReference type="InterPro" id="IPR020022">
    <property type="entry name" value="N-acetyl_sugar_amidoTrfase"/>
</dbReference>
<name>A0A344TPF6_9BACT</name>
<dbReference type="SUPFAM" id="SSF52402">
    <property type="entry name" value="Adenine nucleotide alpha hydrolases-like"/>
    <property type="match status" value="1"/>
</dbReference>
<evidence type="ECO:0000313" key="1">
    <source>
        <dbReference type="EMBL" id="AXE20527.1"/>
    </source>
</evidence>
<keyword evidence="2" id="KW-1185">Reference proteome</keyword>
<dbReference type="OrthoDB" id="702at2"/>
<protein>
    <submittedName>
        <fullName evidence="1">Uncharacterized protein</fullName>
    </submittedName>
</protein>
<dbReference type="InterPro" id="IPR014729">
    <property type="entry name" value="Rossmann-like_a/b/a_fold"/>
</dbReference>
<gene>
    <name evidence="1" type="ORF">DR864_23700</name>
</gene>
<proteinExistence type="predicted"/>
<dbReference type="Proteomes" id="UP000251993">
    <property type="component" value="Chromosome"/>
</dbReference>
<dbReference type="NCBIfam" id="TIGR03573">
    <property type="entry name" value="WbuX"/>
    <property type="match status" value="1"/>
</dbReference>
<reference evidence="1 2" key="1">
    <citation type="submission" date="2018-07" db="EMBL/GenBank/DDBJ databases">
        <title>Genome sequencing of Runella.</title>
        <authorList>
            <person name="Baek M.-G."/>
            <person name="Yi H."/>
        </authorList>
    </citation>
    <scope>NUCLEOTIDE SEQUENCE [LARGE SCALE GENOMIC DNA]</scope>
    <source>
        <strain evidence="1 2">HYN0085</strain>
    </source>
</reference>
<organism evidence="1 2">
    <name type="scientific">Runella rosea</name>
    <dbReference type="NCBI Taxonomy" id="2259595"/>
    <lineage>
        <taxon>Bacteria</taxon>
        <taxon>Pseudomonadati</taxon>
        <taxon>Bacteroidota</taxon>
        <taxon>Cytophagia</taxon>
        <taxon>Cytophagales</taxon>
        <taxon>Spirosomataceae</taxon>
        <taxon>Runella</taxon>
    </lineage>
</organism>
<dbReference type="Gene3D" id="3.40.50.620">
    <property type="entry name" value="HUPs"/>
    <property type="match status" value="1"/>
</dbReference>
<sequence>MKICSKGVWDDSLPGITFDENGVSNFGKLQERMMQEYPRGEQGTKDWEQLVQEMKASGRGKKYDCIVGVSGGVDSSYLLHIANRYGLRPLAVNLDNGFNSEIAVQNIFKVTTKLKIDLETYVVDYEEMKDILRAYMRAGVPWIDAPTDLAIKATMYKIANQEGIKYILRGNDFRSEGKQPKEWTYADAKQLLFIHKKFGSGIRLKTYPLLTLPKMIYSGLLKGIRDIRPYYFLDYQKQKAKKMLMEEYDWKDYGGHHHENLFTKFAMAYWLPQKFGIDKRKINLSAQVLSGALSRAEAMTRLSQPFASKEELENTRDYVMKKLELSPEEFTTIWKSENKNAFDYPSNYSLMFRLADTFSPLLKKFYSFKPMSITAREVIDGTAETVR</sequence>
<dbReference type="AlphaFoldDB" id="A0A344TPF6"/>
<evidence type="ECO:0000313" key="2">
    <source>
        <dbReference type="Proteomes" id="UP000251993"/>
    </source>
</evidence>
<accession>A0A344TPF6</accession>
<dbReference type="RefSeq" id="WP_114069290.1">
    <property type="nucleotide sequence ID" value="NZ_CP030850.1"/>
</dbReference>
<dbReference type="KEGG" id="run:DR864_23700"/>
<dbReference type="EMBL" id="CP030850">
    <property type="protein sequence ID" value="AXE20527.1"/>
    <property type="molecule type" value="Genomic_DNA"/>
</dbReference>